<dbReference type="Proteomes" id="UP000184164">
    <property type="component" value="Unassembled WGS sequence"/>
</dbReference>
<reference evidence="2 3" key="1">
    <citation type="submission" date="2016-11" db="EMBL/GenBank/DDBJ databases">
        <authorList>
            <person name="Jaros S."/>
            <person name="Januszkiewicz K."/>
            <person name="Wedrychowicz H."/>
        </authorList>
    </citation>
    <scope>NUCLEOTIDE SEQUENCE [LARGE SCALE GENOMIC DNA]</scope>
    <source>
        <strain evidence="2 3">DSM 26910</strain>
    </source>
</reference>
<name>A0A1M4VAV9_9BACT</name>
<dbReference type="OrthoDB" id="9802320at2"/>
<dbReference type="InterPro" id="IPR045659">
    <property type="entry name" value="LptD_2"/>
</dbReference>
<dbReference type="AlphaFoldDB" id="A0A1M4VAV9"/>
<accession>A0A1M4VAV9</accession>
<feature type="domain" description="LPS-assembly protein LptD central" evidence="1">
    <location>
        <begin position="227"/>
        <end position="714"/>
    </location>
</feature>
<evidence type="ECO:0000313" key="2">
    <source>
        <dbReference type="EMBL" id="SHE66135.1"/>
    </source>
</evidence>
<evidence type="ECO:0000259" key="1">
    <source>
        <dbReference type="Pfam" id="PF19838"/>
    </source>
</evidence>
<dbReference type="PANTHER" id="PTHR30189:SF1">
    <property type="entry name" value="LPS-ASSEMBLY PROTEIN LPTD"/>
    <property type="match status" value="1"/>
</dbReference>
<dbReference type="EMBL" id="FQUM01000002">
    <property type="protein sequence ID" value="SHE66135.1"/>
    <property type="molecule type" value="Genomic_DNA"/>
</dbReference>
<dbReference type="GO" id="GO:1990351">
    <property type="term" value="C:transporter complex"/>
    <property type="evidence" value="ECO:0007669"/>
    <property type="project" value="TreeGrafter"/>
</dbReference>
<dbReference type="GO" id="GO:0009279">
    <property type="term" value="C:cell outer membrane"/>
    <property type="evidence" value="ECO:0007669"/>
    <property type="project" value="TreeGrafter"/>
</dbReference>
<dbReference type="Pfam" id="PF19838">
    <property type="entry name" value="LptD_2"/>
    <property type="match status" value="1"/>
</dbReference>
<organism evidence="2 3">
    <name type="scientific">Mariniphaga anaerophila</name>
    <dbReference type="NCBI Taxonomy" id="1484053"/>
    <lineage>
        <taxon>Bacteria</taxon>
        <taxon>Pseudomonadati</taxon>
        <taxon>Bacteroidota</taxon>
        <taxon>Bacteroidia</taxon>
        <taxon>Marinilabiliales</taxon>
        <taxon>Prolixibacteraceae</taxon>
        <taxon>Mariniphaga</taxon>
    </lineage>
</organism>
<protein>
    <recommendedName>
        <fullName evidence="1">LPS-assembly protein LptD central domain-containing protein</fullName>
    </recommendedName>
</protein>
<dbReference type="InterPro" id="IPR050218">
    <property type="entry name" value="LptD"/>
</dbReference>
<keyword evidence="3" id="KW-1185">Reference proteome</keyword>
<evidence type="ECO:0000313" key="3">
    <source>
        <dbReference type="Proteomes" id="UP000184164"/>
    </source>
</evidence>
<gene>
    <name evidence="2" type="ORF">SAMN05444274_10247</name>
</gene>
<proteinExistence type="predicted"/>
<dbReference type="RefSeq" id="WP_139249607.1">
    <property type="nucleotide sequence ID" value="NZ_FQUM01000002.1"/>
</dbReference>
<sequence>MYKLIVTYLLAAVLPLIVLSQEKERVLSKPEITVLDTADFSPVFKDSLNNYYFAADSISSDTISGSQPDSLVQEKPPVIEAPIDYNAEDSIIGSFDGQKVYLYNNAKVTYQQIELTAYYIELDLETKEVYAEGIQDSTGTLVQKPIFKDGNDEFESKTLRYNFETEKGIITDVVTEQGEGFVHSHRTKKISRDAFVLKDGKYTTCDAEHPHFYLHLTKAKVISNNKIITGPAYMVLEDFPIYFPRLPFGYFPNTPTYSSGILIPTYGEENNRGFFLRDGGYYWAASEYFDFAVRGDIYSKGSWGAKLHTNYRKRYKYNGGFDFRYNVNVYGEKGDEDYTPSPQFAITWSHSQDAKANPNQTFSASVNFSTSGFDKQNSISAENYLRSQKSSSISFSKKFENTPYNLSVNMRHSQNSVDSSLTLSLPEMTFSMAKIYPLRKKVRSGALKWYEKFGINYTGNLRNSITAHESEILKKSFTRDWKNGIRHNIPISLPSFNLLNHINFSPGFSYNEKWYFKKYDYTYVEGAEFDNPSSVPQSVRIDTLTGLNRVYDYSYSVSASTNIYGMFLPRNPQSKIRGIRHKMTPSVSFSYRPDFGAEKFGYWQEVQVDETGKSTYLDVNNGGIYGGSPGRGASGAVSFSLNNNLEAKVLDTAKDTTKTDEEQKFKKVKIIDNLSMSTSYNLIADSLNLSPINLRARTTVAGVSINMGGVLDPYMVNEDGVKIHKYVWNEKSGLGKLGRLTRANLSFGMNFRSKKGEKEAERNKDLIDNEKVLPGDYSQYSDFNIPWDFGFDYSFNYSGPRKPSEKGKITQTIGVRGNLNLTDKWRISANTNYDIMAGEFSFTTFNVNRDLHCWSMAFNFVPFGYMKSYSFTINAKSSMLKDLKIQKRQSHYDNF</sequence>
<dbReference type="STRING" id="1484053.SAMN05444274_10247"/>
<dbReference type="PANTHER" id="PTHR30189">
    <property type="entry name" value="LPS-ASSEMBLY PROTEIN"/>
    <property type="match status" value="1"/>
</dbReference>